<proteinExistence type="predicted"/>
<dbReference type="InterPro" id="IPR024515">
    <property type="entry name" value="DUF3397"/>
</dbReference>
<feature type="transmembrane region" description="Helical" evidence="1">
    <location>
        <begin position="99"/>
        <end position="125"/>
    </location>
</feature>
<feature type="transmembrane region" description="Helical" evidence="1">
    <location>
        <begin position="6"/>
        <end position="26"/>
    </location>
</feature>
<gene>
    <name evidence="2" type="ORF">GZ22_06340</name>
    <name evidence="3" type="ORF">SAMN04489762_0990</name>
</gene>
<accession>A0A075LHZ2</accession>
<name>A0A075LHZ2_9BACI</name>
<organism evidence="2 4">
    <name type="scientific">Terribacillus saccharophilus</name>
    <dbReference type="NCBI Taxonomy" id="361277"/>
    <lineage>
        <taxon>Bacteria</taxon>
        <taxon>Bacillati</taxon>
        <taxon>Bacillota</taxon>
        <taxon>Bacilli</taxon>
        <taxon>Bacillales</taxon>
        <taxon>Bacillaceae</taxon>
        <taxon>Terribacillus</taxon>
    </lineage>
</organism>
<evidence type="ECO:0000256" key="1">
    <source>
        <dbReference type="SAM" id="Phobius"/>
    </source>
</evidence>
<dbReference type="KEGG" id="tap:GZ22_06340"/>
<protein>
    <recommendedName>
        <fullName evidence="6">DUF3397 domain-containing protein</fullName>
    </recommendedName>
</protein>
<dbReference type="Proteomes" id="UP000027980">
    <property type="component" value="Chromosome"/>
</dbReference>
<feature type="transmembrane region" description="Helical" evidence="1">
    <location>
        <begin position="66"/>
        <end position="87"/>
    </location>
</feature>
<dbReference type="OrthoDB" id="2353183at2"/>
<reference evidence="3 5" key="2">
    <citation type="submission" date="2016-10" db="EMBL/GenBank/DDBJ databases">
        <authorList>
            <person name="Varghese N."/>
            <person name="Submissions S."/>
        </authorList>
    </citation>
    <scope>NUCLEOTIDE SEQUENCE [LARGE SCALE GENOMIC DNA]</scope>
    <source>
        <strain evidence="3 5">DSM 21619</strain>
    </source>
</reference>
<dbReference type="EMBL" id="CP008876">
    <property type="protein sequence ID" value="AIF66275.1"/>
    <property type="molecule type" value="Genomic_DNA"/>
</dbReference>
<evidence type="ECO:0000313" key="5">
    <source>
        <dbReference type="Proteomes" id="UP000199735"/>
    </source>
</evidence>
<evidence type="ECO:0000313" key="2">
    <source>
        <dbReference type="EMBL" id="AIF66275.1"/>
    </source>
</evidence>
<sequence>MTHLFAYLLAAAITVPPLATWIYYLIARRIIHKRRNAFLHSVQTTAVFYIFSVMIMLQIILQHTVIGYMIGFLAVLFILVVLMHYKYRGEIVFKHVWRIFLRICFLLFGPLYLLLLVAGVIVTFIRQ</sequence>
<keyword evidence="1" id="KW-0472">Membrane</keyword>
<evidence type="ECO:0000313" key="3">
    <source>
        <dbReference type="EMBL" id="SEM77185.1"/>
    </source>
</evidence>
<dbReference type="EMBL" id="FOCD01000001">
    <property type="protein sequence ID" value="SEM77185.1"/>
    <property type="molecule type" value="Genomic_DNA"/>
</dbReference>
<dbReference type="RefSeq" id="WP_038559925.1">
    <property type="nucleotide sequence ID" value="NZ_CP008876.1"/>
</dbReference>
<keyword evidence="1" id="KW-0812">Transmembrane</keyword>
<keyword evidence="1" id="KW-1133">Transmembrane helix</keyword>
<accession>A0AAX2ED27</accession>
<evidence type="ECO:0008006" key="6">
    <source>
        <dbReference type="Google" id="ProtNLM"/>
    </source>
</evidence>
<dbReference type="AlphaFoldDB" id="A0A075LHZ2"/>
<evidence type="ECO:0000313" key="4">
    <source>
        <dbReference type="Proteomes" id="UP000027980"/>
    </source>
</evidence>
<dbReference type="Proteomes" id="UP000199735">
    <property type="component" value="Unassembled WGS sequence"/>
</dbReference>
<dbReference type="HOGENOM" id="CLU_155053_0_0_9"/>
<dbReference type="GeneID" id="34221337"/>
<feature type="transmembrane region" description="Helical" evidence="1">
    <location>
        <begin position="38"/>
        <end position="60"/>
    </location>
</feature>
<reference evidence="2 4" key="1">
    <citation type="submission" date="2014-07" db="EMBL/GenBank/DDBJ databases">
        <title>Complete genome sequence of a moderately halophilic bacterium Terribacillus aidingensis MP602, isolated from Cryptomeria fortunei in Tianmu mountain in China.</title>
        <authorList>
            <person name="Wang Y."/>
            <person name="Lu P."/>
            <person name="Zhang L."/>
        </authorList>
    </citation>
    <scope>NUCLEOTIDE SEQUENCE [LARGE SCALE GENOMIC DNA]</scope>
    <source>
        <strain evidence="2 4">MP602</strain>
    </source>
</reference>
<dbReference type="Pfam" id="PF11877">
    <property type="entry name" value="DUF3397"/>
    <property type="match status" value="1"/>
</dbReference>